<sequence>MFINHCKRQKGFSLIELIAVMVIVSIISATAIVRLMPSSLFELQSARDQVVAALFHAQQKALFTPYDIRVTLLGGVVDVRMDENADGLFPSSESIRVGAVQYPLTLVSSVQVSTHTLDYDSLGETTAANISVSKSSKSVSIAVSASGFAQ</sequence>
<feature type="transmembrane region" description="Helical" evidence="1">
    <location>
        <begin position="12"/>
        <end position="36"/>
    </location>
</feature>
<gene>
    <name evidence="2" type="ORF">MARGE09_P2446</name>
</gene>
<evidence type="ECO:0000313" key="3">
    <source>
        <dbReference type="Proteomes" id="UP001320119"/>
    </source>
</evidence>
<dbReference type="NCBIfam" id="TIGR02532">
    <property type="entry name" value="IV_pilin_GFxxxE"/>
    <property type="match status" value="1"/>
</dbReference>
<dbReference type="KEGG" id="marq:MARGE09_P2446"/>
<dbReference type="AlphaFoldDB" id="A0AAN1WII9"/>
<dbReference type="InterPro" id="IPR012902">
    <property type="entry name" value="N_methyl_site"/>
</dbReference>
<dbReference type="SUPFAM" id="SSF54523">
    <property type="entry name" value="Pili subunits"/>
    <property type="match status" value="1"/>
</dbReference>
<keyword evidence="1" id="KW-1133">Transmembrane helix</keyword>
<dbReference type="Pfam" id="PF07963">
    <property type="entry name" value="N_methyl"/>
    <property type="match status" value="1"/>
</dbReference>
<dbReference type="EMBL" id="AP023086">
    <property type="protein sequence ID" value="BCD98245.1"/>
    <property type="molecule type" value="Genomic_DNA"/>
</dbReference>
<name>A0AAN1WII9_9GAMM</name>
<proteinExistence type="predicted"/>
<dbReference type="RefSeq" id="WP_236982466.1">
    <property type="nucleotide sequence ID" value="NZ_AP023086.1"/>
</dbReference>
<keyword evidence="1" id="KW-0472">Membrane</keyword>
<dbReference type="PROSITE" id="PS00409">
    <property type="entry name" value="PROKAR_NTER_METHYL"/>
    <property type="match status" value="1"/>
</dbReference>
<protein>
    <submittedName>
        <fullName evidence="2">MSHA pilin protein MshC</fullName>
    </submittedName>
</protein>
<evidence type="ECO:0000256" key="1">
    <source>
        <dbReference type="SAM" id="Phobius"/>
    </source>
</evidence>
<evidence type="ECO:0000313" key="2">
    <source>
        <dbReference type="EMBL" id="BCD98245.1"/>
    </source>
</evidence>
<accession>A0AAN1WII9</accession>
<dbReference type="Proteomes" id="UP001320119">
    <property type="component" value="Chromosome"/>
</dbReference>
<reference evidence="2 3" key="1">
    <citation type="journal article" date="2022" name="IScience">
        <title>An ultrasensitive nanofiber-based assay for enzymatic hydrolysis and deep-sea microbial degradation of cellulose.</title>
        <authorList>
            <person name="Tsudome M."/>
            <person name="Tachioka M."/>
            <person name="Miyazaki M."/>
            <person name="Uchimura K."/>
            <person name="Tsuda M."/>
            <person name="Takaki Y."/>
            <person name="Deguchi S."/>
        </authorList>
    </citation>
    <scope>NUCLEOTIDE SEQUENCE [LARGE SCALE GENOMIC DNA]</scope>
    <source>
        <strain evidence="2 3">GE09</strain>
    </source>
</reference>
<organism evidence="2 3">
    <name type="scientific">Marinagarivorans cellulosilyticus</name>
    <dbReference type="NCBI Taxonomy" id="2721545"/>
    <lineage>
        <taxon>Bacteria</taxon>
        <taxon>Pseudomonadati</taxon>
        <taxon>Pseudomonadota</taxon>
        <taxon>Gammaproteobacteria</taxon>
        <taxon>Cellvibrionales</taxon>
        <taxon>Cellvibrionaceae</taxon>
        <taxon>Marinagarivorans</taxon>
    </lineage>
</organism>
<keyword evidence="1" id="KW-0812">Transmembrane</keyword>
<dbReference type="InterPro" id="IPR045584">
    <property type="entry name" value="Pilin-like"/>
</dbReference>
<keyword evidence="3" id="KW-1185">Reference proteome</keyword>